<dbReference type="Proteomes" id="UP001153555">
    <property type="component" value="Unassembled WGS sequence"/>
</dbReference>
<dbReference type="GO" id="GO:0016298">
    <property type="term" value="F:lipase activity"/>
    <property type="evidence" value="ECO:0007669"/>
    <property type="project" value="TreeGrafter"/>
</dbReference>
<dbReference type="EMBL" id="CACSLK010027773">
    <property type="protein sequence ID" value="CAA0829450.1"/>
    <property type="molecule type" value="Genomic_DNA"/>
</dbReference>
<reference evidence="4" key="1">
    <citation type="submission" date="2019-12" db="EMBL/GenBank/DDBJ databases">
        <authorList>
            <person name="Scholes J."/>
        </authorList>
    </citation>
    <scope>NUCLEOTIDE SEQUENCE</scope>
</reference>
<evidence type="ECO:0000313" key="4">
    <source>
        <dbReference type="EMBL" id="CAA0829450.1"/>
    </source>
</evidence>
<evidence type="ECO:0000256" key="1">
    <source>
        <dbReference type="ARBA" id="ARBA00008668"/>
    </source>
</evidence>
<dbReference type="PANTHER" id="PTHR45966:SF4">
    <property type="entry name" value="GDSL ESTERASE_LIPASE 5"/>
    <property type="match status" value="1"/>
</dbReference>
<dbReference type="InterPro" id="IPR001087">
    <property type="entry name" value="GDSL"/>
</dbReference>
<sequence length="269" mass="29169">MANLPSFLVILITINALAITLEAGCNKPALFPFGDSYLESVGLAQQLKNFKDEIKNLTRALGSNAAKKIVSNAVYLISLGASDFISPFTLNVTIPDEQQYVNMMIGNLSTVFDTIYDLGGRKFAWLNVLNLACAPGLKAVNKENGCLKKASEIVGLYNEALKTLLSDKEKSLDGSRIVLFDLASGVAKMTAEPTIYGFEEAESACCGSGNSNGIFSCGRIPEHYNLCPNASDHVFFDSFHPTGNAYEQITKEIWNQRNGGVKKLFDCLG</sequence>
<evidence type="ECO:0000256" key="2">
    <source>
        <dbReference type="ARBA" id="ARBA00022729"/>
    </source>
</evidence>
<name>A0A9N7RH03_STRHE</name>
<comment type="similarity">
    <text evidence="1">Belongs to the 'GDSL' lipolytic enzyme family.</text>
</comment>
<keyword evidence="2 3" id="KW-0732">Signal</keyword>
<dbReference type="Pfam" id="PF00657">
    <property type="entry name" value="Lipase_GDSL"/>
    <property type="match status" value="1"/>
</dbReference>
<dbReference type="InterPro" id="IPR036514">
    <property type="entry name" value="SGNH_hydro_sf"/>
</dbReference>
<proteinExistence type="inferred from homology"/>
<feature type="signal peptide" evidence="3">
    <location>
        <begin position="1"/>
        <end position="18"/>
    </location>
</feature>
<gene>
    <name evidence="4" type="ORF">SHERM_25023</name>
</gene>
<comment type="caution">
    <text evidence="4">The sequence shown here is derived from an EMBL/GenBank/DDBJ whole genome shotgun (WGS) entry which is preliminary data.</text>
</comment>
<accession>A0A9N7RH03</accession>
<dbReference type="Gene3D" id="3.40.50.1110">
    <property type="entry name" value="SGNH hydrolase"/>
    <property type="match status" value="1"/>
</dbReference>
<dbReference type="PANTHER" id="PTHR45966">
    <property type="entry name" value="GDSL-LIKE LIPASE/ACYLHYDROLASE"/>
    <property type="match status" value="1"/>
</dbReference>
<dbReference type="AlphaFoldDB" id="A0A9N7RH03"/>
<organism evidence="4 5">
    <name type="scientific">Striga hermonthica</name>
    <name type="common">Purple witchweed</name>
    <name type="synonym">Buchnera hermonthica</name>
    <dbReference type="NCBI Taxonomy" id="68872"/>
    <lineage>
        <taxon>Eukaryota</taxon>
        <taxon>Viridiplantae</taxon>
        <taxon>Streptophyta</taxon>
        <taxon>Embryophyta</taxon>
        <taxon>Tracheophyta</taxon>
        <taxon>Spermatophyta</taxon>
        <taxon>Magnoliopsida</taxon>
        <taxon>eudicotyledons</taxon>
        <taxon>Gunneridae</taxon>
        <taxon>Pentapetalae</taxon>
        <taxon>asterids</taxon>
        <taxon>lamiids</taxon>
        <taxon>Lamiales</taxon>
        <taxon>Orobanchaceae</taxon>
        <taxon>Buchnereae</taxon>
        <taxon>Striga</taxon>
    </lineage>
</organism>
<evidence type="ECO:0000256" key="3">
    <source>
        <dbReference type="SAM" id="SignalP"/>
    </source>
</evidence>
<dbReference type="InterPro" id="IPR044552">
    <property type="entry name" value="GLIP1-5/GLL25"/>
</dbReference>
<dbReference type="OrthoDB" id="1600564at2759"/>
<keyword evidence="5" id="KW-1185">Reference proteome</keyword>
<feature type="chain" id="PRO_5040247524" evidence="3">
    <location>
        <begin position="19"/>
        <end position="269"/>
    </location>
</feature>
<evidence type="ECO:0000313" key="5">
    <source>
        <dbReference type="Proteomes" id="UP001153555"/>
    </source>
</evidence>
<protein>
    <submittedName>
        <fullName evidence="4">GDSL esterase/lipase 5</fullName>
    </submittedName>
</protein>